<keyword evidence="8 13" id="KW-0808">Transferase</keyword>
<evidence type="ECO:0000313" key="16">
    <source>
        <dbReference type="Proteomes" id="UP000234748"/>
    </source>
</evidence>
<dbReference type="UniPathway" id="UPA00344"/>
<comment type="pathway">
    <text evidence="3 13">Cofactor biosynthesis; molybdopterin biosynthesis.</text>
</comment>
<comment type="catalytic activity">
    <reaction evidence="12">
        <text>adenylyl-molybdopterin + molybdate = Mo-molybdopterin + AMP + H(+)</text>
        <dbReference type="Rhea" id="RHEA:35047"/>
        <dbReference type="ChEBI" id="CHEBI:15378"/>
        <dbReference type="ChEBI" id="CHEBI:36264"/>
        <dbReference type="ChEBI" id="CHEBI:62727"/>
        <dbReference type="ChEBI" id="CHEBI:71302"/>
        <dbReference type="ChEBI" id="CHEBI:456215"/>
        <dbReference type="EC" id="2.10.1.1"/>
    </reaction>
</comment>
<dbReference type="InterPro" id="IPR001453">
    <property type="entry name" value="MoaB/Mog_dom"/>
</dbReference>
<evidence type="ECO:0000256" key="2">
    <source>
        <dbReference type="ARBA" id="ARBA00002901"/>
    </source>
</evidence>
<dbReference type="InterPro" id="IPR005111">
    <property type="entry name" value="MoeA_C_domain_IV"/>
</dbReference>
<dbReference type="InterPro" id="IPR036688">
    <property type="entry name" value="MoeA_C_domain_IV_sf"/>
</dbReference>
<keyword evidence="11 13" id="KW-0501">Molybdenum cofactor biosynthesis</keyword>
<evidence type="ECO:0000256" key="9">
    <source>
        <dbReference type="ARBA" id="ARBA00022723"/>
    </source>
</evidence>
<dbReference type="EMBL" id="PGUY01000022">
    <property type="protein sequence ID" value="PLT30407.1"/>
    <property type="molecule type" value="Genomic_DNA"/>
</dbReference>
<dbReference type="InterPro" id="IPR038987">
    <property type="entry name" value="MoeA-like"/>
</dbReference>
<dbReference type="InterPro" id="IPR005110">
    <property type="entry name" value="MoeA_linker/N"/>
</dbReference>
<dbReference type="PANTHER" id="PTHR10192">
    <property type="entry name" value="MOLYBDOPTERIN BIOSYNTHESIS PROTEIN"/>
    <property type="match status" value="1"/>
</dbReference>
<comment type="caution">
    <text evidence="15">The sequence shown here is derived from an EMBL/GenBank/DDBJ whole genome shotgun (WGS) entry which is preliminary data.</text>
</comment>
<evidence type="ECO:0000256" key="10">
    <source>
        <dbReference type="ARBA" id="ARBA00022842"/>
    </source>
</evidence>
<dbReference type="NCBIfam" id="NF045515">
    <property type="entry name" value="Glp_gephyrin"/>
    <property type="match status" value="1"/>
</dbReference>
<gene>
    <name evidence="15" type="ORF">CUU66_08015</name>
</gene>
<evidence type="ECO:0000256" key="7">
    <source>
        <dbReference type="ARBA" id="ARBA00022505"/>
    </source>
</evidence>
<dbReference type="Pfam" id="PF03454">
    <property type="entry name" value="MoeA_C"/>
    <property type="match status" value="1"/>
</dbReference>
<evidence type="ECO:0000256" key="3">
    <source>
        <dbReference type="ARBA" id="ARBA00005046"/>
    </source>
</evidence>
<dbReference type="Gene3D" id="3.40.980.10">
    <property type="entry name" value="MoaB/Mog-like domain"/>
    <property type="match status" value="1"/>
</dbReference>
<evidence type="ECO:0000256" key="5">
    <source>
        <dbReference type="ARBA" id="ARBA00013269"/>
    </source>
</evidence>
<keyword evidence="7 13" id="KW-0500">Molybdenum</keyword>
<reference evidence="15 16" key="1">
    <citation type="submission" date="2017-11" db="EMBL/GenBank/DDBJ databases">
        <title>Comparitive Functional Genomics of Dry Heat Resistant strains isolated from the Viking Spacecraft.</title>
        <authorList>
            <person name="Seuylemezian A."/>
            <person name="Cooper K."/>
            <person name="Vaishampayan P."/>
        </authorList>
    </citation>
    <scope>NUCLEOTIDE SEQUENCE [LARGE SCALE GENOMIC DNA]</scope>
    <source>
        <strain evidence="15 16">V1-29</strain>
    </source>
</reference>
<dbReference type="EC" id="2.10.1.1" evidence="5 13"/>
<proteinExistence type="inferred from homology"/>
<dbReference type="SUPFAM" id="SSF53218">
    <property type="entry name" value="Molybdenum cofactor biosynthesis proteins"/>
    <property type="match status" value="1"/>
</dbReference>
<keyword evidence="16" id="KW-1185">Reference proteome</keyword>
<dbReference type="SMART" id="SM00852">
    <property type="entry name" value="MoCF_biosynth"/>
    <property type="match status" value="1"/>
</dbReference>
<feature type="domain" description="MoaB/Mog" evidence="14">
    <location>
        <begin position="189"/>
        <end position="327"/>
    </location>
</feature>
<dbReference type="Gene3D" id="2.40.340.10">
    <property type="entry name" value="MoeA, C-terminal, domain IV"/>
    <property type="match status" value="1"/>
</dbReference>
<name>A0A2N5M7T2_9BACI</name>
<evidence type="ECO:0000313" key="15">
    <source>
        <dbReference type="EMBL" id="PLT30407.1"/>
    </source>
</evidence>
<dbReference type="SUPFAM" id="SSF63867">
    <property type="entry name" value="MoeA C-terminal domain-like"/>
    <property type="match status" value="1"/>
</dbReference>
<dbReference type="GO" id="GO:0061599">
    <property type="term" value="F:molybdopterin molybdotransferase activity"/>
    <property type="evidence" value="ECO:0007669"/>
    <property type="project" value="UniProtKB-UniRule"/>
</dbReference>
<dbReference type="OrthoDB" id="9804758at2"/>
<dbReference type="FunFam" id="2.170.190.11:FF:000001">
    <property type="entry name" value="Molybdopterin molybdenumtransferase"/>
    <property type="match status" value="1"/>
</dbReference>
<dbReference type="AlphaFoldDB" id="A0A2N5M7T2"/>
<evidence type="ECO:0000256" key="1">
    <source>
        <dbReference type="ARBA" id="ARBA00001946"/>
    </source>
</evidence>
<comment type="similarity">
    <text evidence="4 13">Belongs to the MoeA family.</text>
</comment>
<dbReference type="PANTHER" id="PTHR10192:SF5">
    <property type="entry name" value="GEPHYRIN"/>
    <property type="match status" value="1"/>
</dbReference>
<dbReference type="CDD" id="cd00887">
    <property type="entry name" value="MoeA"/>
    <property type="match status" value="1"/>
</dbReference>
<dbReference type="Pfam" id="PF00994">
    <property type="entry name" value="MoCF_biosynth"/>
    <property type="match status" value="1"/>
</dbReference>
<evidence type="ECO:0000259" key="14">
    <source>
        <dbReference type="SMART" id="SM00852"/>
    </source>
</evidence>
<dbReference type="GO" id="GO:0005829">
    <property type="term" value="C:cytosol"/>
    <property type="evidence" value="ECO:0007669"/>
    <property type="project" value="TreeGrafter"/>
</dbReference>
<accession>A0A2N5M7T2</accession>
<dbReference type="Proteomes" id="UP000234748">
    <property type="component" value="Unassembled WGS sequence"/>
</dbReference>
<comment type="cofactor">
    <cofactor evidence="1 13">
        <name>Mg(2+)</name>
        <dbReference type="ChEBI" id="CHEBI:18420"/>
    </cofactor>
</comment>
<evidence type="ECO:0000256" key="12">
    <source>
        <dbReference type="ARBA" id="ARBA00047317"/>
    </source>
</evidence>
<dbReference type="SUPFAM" id="SSF63882">
    <property type="entry name" value="MoeA N-terminal region -like"/>
    <property type="match status" value="1"/>
</dbReference>
<evidence type="ECO:0000256" key="11">
    <source>
        <dbReference type="ARBA" id="ARBA00023150"/>
    </source>
</evidence>
<evidence type="ECO:0000256" key="6">
    <source>
        <dbReference type="ARBA" id="ARBA00021108"/>
    </source>
</evidence>
<dbReference type="GO" id="GO:0046872">
    <property type="term" value="F:metal ion binding"/>
    <property type="evidence" value="ECO:0007669"/>
    <property type="project" value="UniProtKB-UniRule"/>
</dbReference>
<dbReference type="NCBIfam" id="TIGR00177">
    <property type="entry name" value="molyb_syn"/>
    <property type="match status" value="1"/>
</dbReference>
<evidence type="ECO:0000256" key="13">
    <source>
        <dbReference type="RuleBase" id="RU365090"/>
    </source>
</evidence>
<dbReference type="RefSeq" id="WP_101641160.1">
    <property type="nucleotide sequence ID" value="NZ_PGUY01000022.1"/>
</dbReference>
<dbReference type="Gene3D" id="2.170.190.11">
    <property type="entry name" value="Molybdopterin biosynthesis moea protein, domain 3"/>
    <property type="match status" value="1"/>
</dbReference>
<sequence length="424" mass="46639">MLEKRKPLPIHEAVGKIMDIKIDQETEIVPLKDSLNRFLAEDIKAKHDVPHFNRSPYDGFAIRAEDTRLAETGNSIEFEVIEKLAAGTVAEKKVGPFQASRIMTGAQMPDGADTVIMLELVKTYEKNNKDYISIKRKQHSGENVSFKGEDAKQGELLVQKGTIINPGVVAVLATFGYHQVKTAKKPVIGLFATGTELLEVSEELVPGKIRNSNAHMIQAQAERAGAEAKYYGQLPDDIDICYSAIKQALTEVDILITTGGVSVGDYDIMPDIYKRLEADVLFNKVAMRPGSVTTVAKLDRKILYGLSGNPSACYVGFELFVRPVIRTKLFSDKPHLRREEAWLNVDFPKANPFTRLIRGNLSFEQGKLRAEPSGLDKSSVVMSLAGANALIVLPSGTRGYQKGDIVDVLLLEDYEGSKGAFKGV</sequence>
<evidence type="ECO:0000256" key="4">
    <source>
        <dbReference type="ARBA" id="ARBA00010763"/>
    </source>
</evidence>
<dbReference type="InterPro" id="IPR036135">
    <property type="entry name" value="MoeA_linker/N_sf"/>
</dbReference>
<comment type="function">
    <text evidence="2 13">Catalyzes the insertion of molybdate into adenylated molybdopterin with the concomitant release of AMP.</text>
</comment>
<protein>
    <recommendedName>
        <fullName evidence="6 13">Molybdopterin molybdenumtransferase</fullName>
        <ecNumber evidence="5 13">2.10.1.1</ecNumber>
    </recommendedName>
</protein>
<evidence type="ECO:0000256" key="8">
    <source>
        <dbReference type="ARBA" id="ARBA00022679"/>
    </source>
</evidence>
<dbReference type="Gene3D" id="3.90.105.10">
    <property type="entry name" value="Molybdopterin biosynthesis moea protein, domain 2"/>
    <property type="match status" value="1"/>
</dbReference>
<dbReference type="FunFam" id="3.40.980.10:FF:000004">
    <property type="entry name" value="Molybdopterin molybdenumtransferase"/>
    <property type="match status" value="1"/>
</dbReference>
<dbReference type="GO" id="GO:0006777">
    <property type="term" value="P:Mo-molybdopterin cofactor biosynthetic process"/>
    <property type="evidence" value="ECO:0007669"/>
    <property type="project" value="UniProtKB-UniRule"/>
</dbReference>
<keyword evidence="10 13" id="KW-0460">Magnesium</keyword>
<keyword evidence="9 13" id="KW-0479">Metal-binding</keyword>
<dbReference type="Pfam" id="PF03453">
    <property type="entry name" value="MoeA_N"/>
    <property type="match status" value="1"/>
</dbReference>
<dbReference type="InterPro" id="IPR036425">
    <property type="entry name" value="MoaB/Mog-like_dom_sf"/>
</dbReference>
<organism evidence="15 16">
    <name type="scientific">Peribacillus deserti</name>
    <dbReference type="NCBI Taxonomy" id="673318"/>
    <lineage>
        <taxon>Bacteria</taxon>
        <taxon>Bacillati</taxon>
        <taxon>Bacillota</taxon>
        <taxon>Bacilli</taxon>
        <taxon>Bacillales</taxon>
        <taxon>Bacillaceae</taxon>
        <taxon>Peribacillus</taxon>
    </lineage>
</organism>